<dbReference type="Proteomes" id="UP000007800">
    <property type="component" value="Unassembled WGS sequence"/>
</dbReference>
<dbReference type="GeneID" id="9051441"/>
<gene>
    <name evidence="1" type="ORF">Pmar_PMAR003804</name>
</gene>
<name>C5LJZ6_PERM5</name>
<dbReference type="RefSeq" id="XP_002771131.1">
    <property type="nucleotide sequence ID" value="XM_002771085.1"/>
</dbReference>
<dbReference type="AlphaFoldDB" id="C5LJZ6"/>
<protein>
    <submittedName>
        <fullName evidence="1">Uncharacterized protein</fullName>
    </submittedName>
</protein>
<proteinExistence type="predicted"/>
<keyword evidence="2" id="KW-1185">Reference proteome</keyword>
<dbReference type="EMBL" id="GG682653">
    <property type="protein sequence ID" value="EER02947.1"/>
    <property type="molecule type" value="Genomic_DNA"/>
</dbReference>
<evidence type="ECO:0000313" key="2">
    <source>
        <dbReference type="Proteomes" id="UP000007800"/>
    </source>
</evidence>
<dbReference type="InParanoid" id="C5LJZ6"/>
<accession>C5LJZ6</accession>
<sequence length="65" mass="7461">MWVDEAFQTDYGGALEVHNNFLIPLFADFLLSGLNGSDHPNELWLKDWPFHRGKTIKIYDLLGAL</sequence>
<feature type="non-terminal residue" evidence="1">
    <location>
        <position position="65"/>
    </location>
</feature>
<reference evidence="1 2" key="1">
    <citation type="submission" date="2008-07" db="EMBL/GenBank/DDBJ databases">
        <authorList>
            <person name="El-Sayed N."/>
            <person name="Caler E."/>
            <person name="Inman J."/>
            <person name="Amedeo P."/>
            <person name="Hass B."/>
            <person name="Wortman J."/>
        </authorList>
    </citation>
    <scope>NUCLEOTIDE SEQUENCE [LARGE SCALE GENOMIC DNA]</scope>
    <source>
        <strain evidence="2">ATCC 50983 / TXsc</strain>
    </source>
</reference>
<evidence type="ECO:0000313" key="1">
    <source>
        <dbReference type="EMBL" id="EER02947.1"/>
    </source>
</evidence>
<organism evidence="2">
    <name type="scientific">Perkinsus marinus (strain ATCC 50983 / TXsc)</name>
    <dbReference type="NCBI Taxonomy" id="423536"/>
    <lineage>
        <taxon>Eukaryota</taxon>
        <taxon>Sar</taxon>
        <taxon>Alveolata</taxon>
        <taxon>Perkinsozoa</taxon>
        <taxon>Perkinsea</taxon>
        <taxon>Perkinsida</taxon>
        <taxon>Perkinsidae</taxon>
        <taxon>Perkinsus</taxon>
    </lineage>
</organism>